<name>A0A224Y5N0_9ACAR</name>
<evidence type="ECO:0000313" key="1">
    <source>
        <dbReference type="EMBL" id="MAA12868.1"/>
    </source>
</evidence>
<dbReference type="EMBL" id="GFPF01001722">
    <property type="protein sequence ID" value="MAA12868.1"/>
    <property type="molecule type" value="Transcribed_RNA"/>
</dbReference>
<protein>
    <submittedName>
        <fullName evidence="1">Uncharacterized protein</fullName>
    </submittedName>
</protein>
<organism evidence="1">
    <name type="scientific">Rhipicephalus zambeziensis</name>
    <dbReference type="NCBI Taxonomy" id="60191"/>
    <lineage>
        <taxon>Eukaryota</taxon>
        <taxon>Metazoa</taxon>
        <taxon>Ecdysozoa</taxon>
        <taxon>Arthropoda</taxon>
        <taxon>Chelicerata</taxon>
        <taxon>Arachnida</taxon>
        <taxon>Acari</taxon>
        <taxon>Parasitiformes</taxon>
        <taxon>Ixodida</taxon>
        <taxon>Ixodoidea</taxon>
        <taxon>Ixodidae</taxon>
        <taxon>Rhipicephalinae</taxon>
        <taxon>Rhipicephalus</taxon>
        <taxon>Rhipicephalus</taxon>
    </lineage>
</organism>
<sequence>MPCGSASAFMDASGFADALASSTLECSNALAFDNASGFSVVPASGDAILAVLGALAYAEALAFTGALTFSDALASVDAQRLMVFPSVSSVLTFSTNLGVASPA</sequence>
<accession>A0A224Y5N0</accession>
<proteinExistence type="predicted"/>
<reference evidence="1" key="1">
    <citation type="journal article" date="2017" name="Parasit. Vectors">
        <title>Sialotranscriptomics of Rhipicephalus zambeziensis reveals intricate expression profiles of secretory proteins and suggests tight temporal transcriptional regulation during blood-feeding.</title>
        <authorList>
            <person name="de Castro M.H."/>
            <person name="de Klerk D."/>
            <person name="Pienaar R."/>
            <person name="Rees D.J.G."/>
            <person name="Mans B.J."/>
        </authorList>
    </citation>
    <scope>NUCLEOTIDE SEQUENCE</scope>
    <source>
        <tissue evidence="1">Salivary glands</tissue>
    </source>
</reference>
<dbReference type="AlphaFoldDB" id="A0A224Y5N0"/>